<evidence type="ECO:0000256" key="2">
    <source>
        <dbReference type="ARBA" id="ARBA00010122"/>
    </source>
</evidence>
<proteinExistence type="inferred from homology"/>
<comment type="pathway">
    <text evidence="10">Amino-acid biosynthesis; L-threonine biosynthesis; L-threonine from L-aspartate: step 1/5.</text>
</comment>
<dbReference type="UniPathway" id="UPA00050">
    <property type="reaction ID" value="UER00461"/>
</dbReference>
<feature type="binding site" evidence="8">
    <location>
        <position position="232"/>
    </location>
    <ligand>
        <name>ATP</name>
        <dbReference type="ChEBI" id="CHEBI:30616"/>
    </ligand>
</feature>
<evidence type="ECO:0000256" key="1">
    <source>
        <dbReference type="ARBA" id="ARBA00004766"/>
    </source>
</evidence>
<keyword evidence="13" id="KW-1185">Reference proteome</keyword>
<evidence type="ECO:0000256" key="3">
    <source>
        <dbReference type="ARBA" id="ARBA00022679"/>
    </source>
</evidence>
<dbReference type="OrthoDB" id="9799110at2"/>
<dbReference type="Gene3D" id="1.20.120.1320">
    <property type="entry name" value="Aspartokinase, catalytic domain"/>
    <property type="match status" value="1"/>
</dbReference>
<accession>A0A3L8PWQ9</accession>
<evidence type="ECO:0000313" key="13">
    <source>
        <dbReference type="Proteomes" id="UP000281474"/>
    </source>
</evidence>
<dbReference type="Pfam" id="PF00696">
    <property type="entry name" value="AA_kinase"/>
    <property type="match status" value="1"/>
</dbReference>
<dbReference type="GO" id="GO:0009089">
    <property type="term" value="P:lysine biosynthetic process via diaminopimelate"/>
    <property type="evidence" value="ECO:0007669"/>
    <property type="project" value="UniProtKB-UniPathway"/>
</dbReference>
<protein>
    <recommendedName>
        <fullName evidence="9">Aspartokinase</fullName>
        <ecNumber evidence="9">2.7.2.4</ecNumber>
    </recommendedName>
</protein>
<evidence type="ECO:0000256" key="10">
    <source>
        <dbReference type="RuleBase" id="RU004249"/>
    </source>
</evidence>
<dbReference type="NCBIfam" id="TIGR00657">
    <property type="entry name" value="asp_kinases"/>
    <property type="match status" value="1"/>
</dbReference>
<dbReference type="InterPro" id="IPR001341">
    <property type="entry name" value="Asp_kinase"/>
</dbReference>
<dbReference type="PANTHER" id="PTHR21499">
    <property type="entry name" value="ASPARTATE KINASE"/>
    <property type="match status" value="1"/>
</dbReference>
<dbReference type="EMBL" id="QZEI01000040">
    <property type="protein sequence ID" value="RLV59229.1"/>
    <property type="molecule type" value="Genomic_DNA"/>
</dbReference>
<keyword evidence="5 9" id="KW-0418">Kinase</keyword>
<dbReference type="InterPro" id="IPR005260">
    <property type="entry name" value="Asp_kin_monofn"/>
</dbReference>
<dbReference type="GO" id="GO:0005524">
    <property type="term" value="F:ATP binding"/>
    <property type="evidence" value="ECO:0007669"/>
    <property type="project" value="UniProtKB-KW"/>
</dbReference>
<dbReference type="GO" id="GO:0005829">
    <property type="term" value="C:cytosol"/>
    <property type="evidence" value="ECO:0007669"/>
    <property type="project" value="TreeGrafter"/>
</dbReference>
<comment type="pathway">
    <text evidence="1 10">Amino-acid biosynthesis; L-lysine biosynthesis via DAP pathway; (S)-tetrahydrodipicolinate from L-aspartate: step 1/4.</text>
</comment>
<dbReference type="GO" id="GO:0009090">
    <property type="term" value="P:homoserine biosynthetic process"/>
    <property type="evidence" value="ECO:0007669"/>
    <property type="project" value="TreeGrafter"/>
</dbReference>
<dbReference type="NCBIfam" id="NF006570">
    <property type="entry name" value="PRK09084.1"/>
    <property type="match status" value="1"/>
</dbReference>
<dbReference type="InterPro" id="IPR042199">
    <property type="entry name" value="AsparK_Bifunc_asparK/hSer_DH"/>
</dbReference>
<name>A0A3L8PWQ9_9GAMM</name>
<feature type="binding site" evidence="8">
    <location>
        <begin position="7"/>
        <end position="10"/>
    </location>
    <ligand>
        <name>ATP</name>
        <dbReference type="ChEBI" id="CHEBI:30616"/>
    </ligand>
</feature>
<evidence type="ECO:0000256" key="9">
    <source>
        <dbReference type="RuleBase" id="RU003448"/>
    </source>
</evidence>
<dbReference type="Pfam" id="PF22468">
    <property type="entry name" value="ACT_9"/>
    <property type="match status" value="2"/>
</dbReference>
<feature type="binding site" evidence="8">
    <location>
        <begin position="221"/>
        <end position="222"/>
    </location>
    <ligand>
        <name>ATP</name>
        <dbReference type="ChEBI" id="CHEBI:30616"/>
    </ligand>
</feature>
<dbReference type="InterPro" id="IPR045865">
    <property type="entry name" value="ACT-like_dom_sf"/>
</dbReference>
<dbReference type="Proteomes" id="UP000281474">
    <property type="component" value="Unassembled WGS sequence"/>
</dbReference>
<evidence type="ECO:0000256" key="8">
    <source>
        <dbReference type="PIRSR" id="PIRSR000726-1"/>
    </source>
</evidence>
<evidence type="ECO:0000256" key="7">
    <source>
        <dbReference type="ARBA" id="ARBA00047872"/>
    </source>
</evidence>
<feature type="binding site" evidence="8">
    <location>
        <position position="227"/>
    </location>
    <ligand>
        <name>ATP</name>
        <dbReference type="ChEBI" id="CHEBI:30616"/>
    </ligand>
</feature>
<dbReference type="InterPro" id="IPR036393">
    <property type="entry name" value="AceGlu_kinase-like_sf"/>
</dbReference>
<dbReference type="InterPro" id="IPR054352">
    <property type="entry name" value="ACT_Aspartokinase"/>
</dbReference>
<feature type="binding site" evidence="8">
    <location>
        <position position="119"/>
    </location>
    <ligand>
        <name>substrate</name>
    </ligand>
</feature>
<dbReference type="NCBIfam" id="TIGR00656">
    <property type="entry name" value="asp_kin_monofn"/>
    <property type="match status" value="1"/>
</dbReference>
<comment type="catalytic activity">
    <reaction evidence="7 9">
        <text>L-aspartate + ATP = 4-phospho-L-aspartate + ADP</text>
        <dbReference type="Rhea" id="RHEA:23776"/>
        <dbReference type="ChEBI" id="CHEBI:29991"/>
        <dbReference type="ChEBI" id="CHEBI:30616"/>
        <dbReference type="ChEBI" id="CHEBI:57535"/>
        <dbReference type="ChEBI" id="CHEBI:456216"/>
        <dbReference type="EC" id="2.7.2.4"/>
    </reaction>
</comment>
<dbReference type="UniPathway" id="UPA00051">
    <property type="reaction ID" value="UER00462"/>
</dbReference>
<dbReference type="EC" id="2.7.2.4" evidence="9"/>
<keyword evidence="10" id="KW-0028">Amino-acid biosynthesis</keyword>
<comment type="pathway">
    <text evidence="10">Amino-acid biosynthesis; L-methionine biosynthesis via de novo pathway; L-homoserine from L-aspartate: step 1/3.</text>
</comment>
<dbReference type="Gene3D" id="3.30.70.260">
    <property type="match status" value="2"/>
</dbReference>
<dbReference type="PIRSF" id="PIRSF000726">
    <property type="entry name" value="Asp_kin"/>
    <property type="match status" value="1"/>
</dbReference>
<keyword evidence="4 8" id="KW-0547">Nucleotide-binding</keyword>
<dbReference type="GO" id="GO:0009088">
    <property type="term" value="P:threonine biosynthetic process"/>
    <property type="evidence" value="ECO:0007669"/>
    <property type="project" value="UniProtKB-UniPathway"/>
</dbReference>
<evidence type="ECO:0000259" key="11">
    <source>
        <dbReference type="PROSITE" id="PS51671"/>
    </source>
</evidence>
<dbReference type="AlphaFoldDB" id="A0A3L8PWQ9"/>
<dbReference type="InterPro" id="IPR002912">
    <property type="entry name" value="ACT_dom"/>
</dbReference>
<dbReference type="SUPFAM" id="SSF53633">
    <property type="entry name" value="Carbamate kinase-like"/>
    <property type="match status" value="1"/>
</dbReference>
<feature type="binding site" evidence="8">
    <location>
        <position position="44"/>
    </location>
    <ligand>
        <name>substrate</name>
    </ligand>
</feature>
<comment type="similarity">
    <text evidence="2 9">Belongs to the aspartokinase family.</text>
</comment>
<keyword evidence="3 9" id="KW-0808">Transferase</keyword>
<evidence type="ECO:0000256" key="4">
    <source>
        <dbReference type="ARBA" id="ARBA00022741"/>
    </source>
</evidence>
<dbReference type="PROSITE" id="PS00324">
    <property type="entry name" value="ASPARTOKINASE"/>
    <property type="match status" value="1"/>
</dbReference>
<gene>
    <name evidence="12" type="primary">lysC</name>
    <name evidence="12" type="ORF">D5018_13185</name>
</gene>
<feature type="domain" description="ACT" evidence="11">
    <location>
        <begin position="313"/>
        <end position="385"/>
    </location>
</feature>
<sequence length="452" mass="49484">MPLVVAKFGGTSVANFSAMQNCAKIVVNNPDIRVVVVSAASGVTNRLVELTQPRVTDEDRSRIRSEITQIHHEILSHIDAPALVIETLENNHQRIEFLSEALVLDRSKIIIDELLSLGEQCSSLLFTEVMKLHTQQATLFDVRNVMVTDSQFGKANPDIEAIAEQVTTLMAPKINECVFVTQGFIGRDLDGRTTTLGRGGSDFSAALLAEALDSHSLEIWTDVAGIYTTDPRLVETARPISEISFDEAAEMATFGAKVLHPATILPAVRQDIQVFVGSSKAPEAGGTWIRKNAESRPLYRAVAMRREQTLLNLFSLNMLHAQGFLAEIFAILAKHKISVDLITTSEVNVSLTLDKLGSDSDEKELLSSALMDDLAKNCTVEVEKDLALIAVIGNDIPNQSGVMHSVFEALTDFNVRMTSQGASKHNLCILVDRKDADQVVQVLHQQLFDNVA</sequence>
<comment type="caution">
    <text evidence="12">The sequence shown here is derived from an EMBL/GenBank/DDBJ whole genome shotgun (WGS) entry which is preliminary data.</text>
</comment>
<dbReference type="Gene3D" id="3.40.1160.10">
    <property type="entry name" value="Acetylglutamate kinase-like"/>
    <property type="match status" value="1"/>
</dbReference>
<dbReference type="PROSITE" id="PS51671">
    <property type="entry name" value="ACT"/>
    <property type="match status" value="1"/>
</dbReference>
<dbReference type="InterPro" id="IPR001048">
    <property type="entry name" value="Asp/Glu/Uridylate_kinase"/>
</dbReference>
<dbReference type="SUPFAM" id="SSF55021">
    <property type="entry name" value="ACT-like"/>
    <property type="match status" value="2"/>
</dbReference>
<dbReference type="RefSeq" id="WP_121839465.1">
    <property type="nucleotide sequence ID" value="NZ_ML014789.1"/>
</dbReference>
<dbReference type="GO" id="GO:0004072">
    <property type="term" value="F:aspartate kinase activity"/>
    <property type="evidence" value="ECO:0007669"/>
    <property type="project" value="UniProtKB-EC"/>
</dbReference>
<organism evidence="12 13">
    <name type="scientific">Parashewanella curva</name>
    <dbReference type="NCBI Taxonomy" id="2338552"/>
    <lineage>
        <taxon>Bacteria</taxon>
        <taxon>Pseudomonadati</taxon>
        <taxon>Pseudomonadota</taxon>
        <taxon>Gammaproteobacteria</taxon>
        <taxon>Alteromonadales</taxon>
        <taxon>Shewanellaceae</taxon>
        <taxon>Parashewanella</taxon>
    </lineage>
</organism>
<dbReference type="FunFam" id="3.30.70.260:FF:000017">
    <property type="entry name" value="Aspartokinase"/>
    <property type="match status" value="1"/>
</dbReference>
<reference evidence="12 13" key="1">
    <citation type="submission" date="2018-09" db="EMBL/GenBank/DDBJ databases">
        <title>Phylogeny of the Shewanellaceae, and recommendation for two new genera, Pseudoshewanella and Parashewanella.</title>
        <authorList>
            <person name="Wang G."/>
        </authorList>
    </citation>
    <scope>NUCLEOTIDE SEQUENCE [LARGE SCALE GENOMIC DNA]</scope>
    <source>
        <strain evidence="12 13">C51</strain>
    </source>
</reference>
<keyword evidence="6 8" id="KW-0067">ATP-binding</keyword>
<dbReference type="InterPro" id="IPR018042">
    <property type="entry name" value="Aspartate_kinase_CS"/>
</dbReference>
<dbReference type="UniPathway" id="UPA00034">
    <property type="reaction ID" value="UER00015"/>
</dbReference>
<evidence type="ECO:0000256" key="6">
    <source>
        <dbReference type="ARBA" id="ARBA00022840"/>
    </source>
</evidence>
<evidence type="ECO:0000256" key="5">
    <source>
        <dbReference type="ARBA" id="ARBA00022777"/>
    </source>
</evidence>
<feature type="binding site" evidence="8">
    <location>
        <begin position="257"/>
        <end position="258"/>
    </location>
    <ligand>
        <name>ATP</name>
        <dbReference type="ChEBI" id="CHEBI:30616"/>
    </ligand>
</feature>
<evidence type="ECO:0000313" key="12">
    <source>
        <dbReference type="EMBL" id="RLV59229.1"/>
    </source>
</evidence>
<dbReference type="PANTHER" id="PTHR21499:SF59">
    <property type="entry name" value="ASPARTOKINASE"/>
    <property type="match status" value="1"/>
</dbReference>